<name>A0A078B2K6_STYLE</name>
<evidence type="ECO:0000313" key="8">
    <source>
        <dbReference type="EMBL" id="CDW88471.1"/>
    </source>
</evidence>
<dbReference type="InterPro" id="IPR018957">
    <property type="entry name" value="Znf_C3HC4_RING-type"/>
</dbReference>
<evidence type="ECO:0000256" key="4">
    <source>
        <dbReference type="PROSITE-ProRule" id="PRU00175"/>
    </source>
</evidence>
<keyword evidence="1" id="KW-0479">Metal-binding</keyword>
<dbReference type="InParanoid" id="A0A078B2K6"/>
<keyword evidence="3" id="KW-0862">Zinc</keyword>
<dbReference type="PROSITE" id="PS00518">
    <property type="entry name" value="ZF_RING_1"/>
    <property type="match status" value="1"/>
</dbReference>
<dbReference type="OrthoDB" id="161570at2759"/>
<feature type="coiled-coil region" evidence="5">
    <location>
        <begin position="713"/>
        <end position="776"/>
    </location>
</feature>
<feature type="compositionally biased region" description="Low complexity" evidence="6">
    <location>
        <begin position="634"/>
        <end position="659"/>
    </location>
</feature>
<dbReference type="InterPro" id="IPR013083">
    <property type="entry name" value="Znf_RING/FYVE/PHD"/>
</dbReference>
<feature type="compositionally biased region" description="Acidic residues" evidence="6">
    <location>
        <begin position="506"/>
        <end position="529"/>
    </location>
</feature>
<dbReference type="InterPro" id="IPR016197">
    <property type="entry name" value="Chromo-like_dom_sf"/>
</dbReference>
<evidence type="ECO:0000256" key="2">
    <source>
        <dbReference type="ARBA" id="ARBA00022771"/>
    </source>
</evidence>
<evidence type="ECO:0000256" key="6">
    <source>
        <dbReference type="SAM" id="MobiDB-lite"/>
    </source>
</evidence>
<dbReference type="PROSITE" id="PS50089">
    <property type="entry name" value="ZF_RING_2"/>
    <property type="match status" value="1"/>
</dbReference>
<dbReference type="GO" id="GO:0010468">
    <property type="term" value="P:regulation of gene expression"/>
    <property type="evidence" value="ECO:0007669"/>
    <property type="project" value="TreeGrafter"/>
</dbReference>
<dbReference type="Pfam" id="PF00097">
    <property type="entry name" value="zf-C3HC4"/>
    <property type="match status" value="1"/>
</dbReference>
<feature type="region of interest" description="Disordered" evidence="6">
    <location>
        <begin position="634"/>
        <end position="660"/>
    </location>
</feature>
<reference evidence="8 9" key="1">
    <citation type="submission" date="2014-06" db="EMBL/GenBank/DDBJ databases">
        <authorList>
            <person name="Swart Estienne"/>
        </authorList>
    </citation>
    <scope>NUCLEOTIDE SEQUENCE [LARGE SCALE GENOMIC DNA]</scope>
    <source>
        <strain evidence="8 9">130c</strain>
    </source>
</reference>
<dbReference type="Gene3D" id="2.30.30.140">
    <property type="match status" value="1"/>
</dbReference>
<feature type="region of interest" description="Disordered" evidence="6">
    <location>
        <begin position="505"/>
        <end position="533"/>
    </location>
</feature>
<feature type="domain" description="RING-type" evidence="7">
    <location>
        <begin position="315"/>
        <end position="338"/>
    </location>
</feature>
<evidence type="ECO:0000256" key="3">
    <source>
        <dbReference type="ARBA" id="ARBA00022833"/>
    </source>
</evidence>
<evidence type="ECO:0000259" key="7">
    <source>
        <dbReference type="PROSITE" id="PS50089"/>
    </source>
</evidence>
<evidence type="ECO:0000256" key="5">
    <source>
        <dbReference type="SAM" id="Coils"/>
    </source>
</evidence>
<dbReference type="PANTHER" id="PTHR14312">
    <property type="entry name" value="CREB/ATF BZIP TRANSCRIPTION FACTOR"/>
    <property type="match status" value="1"/>
</dbReference>
<keyword evidence="5" id="KW-0175">Coiled coil</keyword>
<dbReference type="GO" id="GO:0005634">
    <property type="term" value="C:nucleus"/>
    <property type="evidence" value="ECO:0007669"/>
    <property type="project" value="TreeGrafter"/>
</dbReference>
<evidence type="ECO:0000256" key="1">
    <source>
        <dbReference type="ARBA" id="ARBA00022723"/>
    </source>
</evidence>
<feature type="coiled-coil region" evidence="5">
    <location>
        <begin position="593"/>
        <end position="620"/>
    </location>
</feature>
<proteinExistence type="predicted"/>
<dbReference type="CDD" id="cd20104">
    <property type="entry name" value="MBT_PHF20L1-like"/>
    <property type="match status" value="1"/>
</dbReference>
<dbReference type="PANTHER" id="PTHR14312:SF1">
    <property type="entry name" value="BASIC-LEUCINE ZIPPER TRANSCRIPTION FACTOR A"/>
    <property type="match status" value="1"/>
</dbReference>
<dbReference type="GO" id="GO:0043565">
    <property type="term" value="F:sequence-specific DNA binding"/>
    <property type="evidence" value="ECO:0007669"/>
    <property type="project" value="TreeGrafter"/>
</dbReference>
<keyword evidence="9" id="KW-1185">Reference proteome</keyword>
<dbReference type="Gene3D" id="3.30.40.10">
    <property type="entry name" value="Zinc/RING finger domain, C3HC4 (zinc finger)"/>
    <property type="match status" value="1"/>
</dbReference>
<dbReference type="Proteomes" id="UP000039865">
    <property type="component" value="Unassembled WGS sequence"/>
</dbReference>
<feature type="region of interest" description="Disordered" evidence="6">
    <location>
        <begin position="11"/>
        <end position="53"/>
    </location>
</feature>
<dbReference type="InterPro" id="IPR017907">
    <property type="entry name" value="Znf_RING_CS"/>
</dbReference>
<feature type="compositionally biased region" description="Polar residues" evidence="6">
    <location>
        <begin position="95"/>
        <end position="105"/>
    </location>
</feature>
<keyword evidence="2 4" id="KW-0863">Zinc-finger</keyword>
<dbReference type="InterPro" id="IPR001841">
    <property type="entry name" value="Znf_RING"/>
</dbReference>
<sequence length="802" mass="93681">MNSLKRLFSFLQKPQQASPDDSEDDILDSPCQQRFQDEEDDHQNYQRPEVQARNQTRERVIYATFDQEIDDEEMEKILQQDDALLYVKRQKLDNQKQLTDPSIESRSNHHQIQRPKSELIKATISNPSNTTNLNQQPKSILKKSLISSSKQVLQPLSSTLNENNTKKNVVVFSEVSLKDKQILNKREEKTKRKQEYPELISSNKKQIDQSGMMLDKSIIKPGEMIQIQNLESMRRQLERSDLELNKETQVTIIDTSNTSKTQLNQNDSNLIDQNDQDQPKLSELTYEQHMLMEQKVKDFQMMQKYVIIGCRVASCGHTFCNICLTECLIRRKTCPECRQEIRSFKITPNRLIDYSVKTMMHCKKIDNQIEDHNRFRDRVKNYQAWKDKHVLSYDLKAGDKIDVRDTQYIWCVALIQLKIQTPDRPPIYFIHYEGWHKKYDEYIVSNSSRLAPLGIYTARADIPRYYQCPRTNQMYGQVLENEAQLQQFRQQQQQRFQNQLLLQQQEEQEQDEDADADEEFAEDQDEEPEGQANEEQLEIIVEGQEGQRVAPVGNANILIQDQALNNQEPVPVLNQDLQEVLQPVEDHQQNSNNRDNAQQLNQINNQSAELMNQNNEMQIRINLVSALSQSQHQQLPQNLQLQNQQANSNSSSQQVQSSSEYSMMSISEIREMIRRMDEDLVNMQQEHSQNEIRLAFQPSIFNSSMLMRNPPPLERETSYLSQLQRQLHSIRQRRQQLQMEMINQSVARDGQEELQNAGSQQQIQQQQQQLIQIQSQQLNNGEPINNNGSSNSVINSGNNNSN</sequence>
<feature type="region of interest" description="Disordered" evidence="6">
    <location>
        <begin position="779"/>
        <end position="802"/>
    </location>
</feature>
<accession>A0A078B2K6</accession>
<feature type="region of interest" description="Disordered" evidence="6">
    <location>
        <begin position="95"/>
        <end position="115"/>
    </location>
</feature>
<gene>
    <name evidence="8" type="primary">Contig4082.g183</name>
    <name evidence="8" type="ORF">STYLEM_17592</name>
</gene>
<dbReference type="SUPFAM" id="SSF57850">
    <property type="entry name" value="RING/U-box"/>
    <property type="match status" value="1"/>
</dbReference>
<organism evidence="8 9">
    <name type="scientific">Stylonychia lemnae</name>
    <name type="common">Ciliate</name>
    <dbReference type="NCBI Taxonomy" id="5949"/>
    <lineage>
        <taxon>Eukaryota</taxon>
        <taxon>Sar</taxon>
        <taxon>Alveolata</taxon>
        <taxon>Ciliophora</taxon>
        <taxon>Intramacronucleata</taxon>
        <taxon>Spirotrichea</taxon>
        <taxon>Stichotrichia</taxon>
        <taxon>Sporadotrichida</taxon>
        <taxon>Oxytrichidae</taxon>
        <taxon>Stylonychinae</taxon>
        <taxon>Stylonychia</taxon>
    </lineage>
</organism>
<protein>
    <recommendedName>
        <fullName evidence="7">RING-type domain-containing protein</fullName>
    </recommendedName>
</protein>
<dbReference type="SUPFAM" id="SSF54160">
    <property type="entry name" value="Chromo domain-like"/>
    <property type="match status" value="1"/>
</dbReference>
<dbReference type="EMBL" id="CCKQ01016598">
    <property type="protein sequence ID" value="CDW88471.1"/>
    <property type="molecule type" value="Genomic_DNA"/>
</dbReference>
<dbReference type="AlphaFoldDB" id="A0A078B2K6"/>
<dbReference type="GO" id="GO:0008270">
    <property type="term" value="F:zinc ion binding"/>
    <property type="evidence" value="ECO:0007669"/>
    <property type="project" value="UniProtKB-KW"/>
</dbReference>
<evidence type="ECO:0000313" key="9">
    <source>
        <dbReference type="Proteomes" id="UP000039865"/>
    </source>
</evidence>